<evidence type="ECO:0000313" key="2">
    <source>
        <dbReference type="Proteomes" id="UP001292368"/>
    </source>
</evidence>
<keyword evidence="1" id="KW-0808">Transferase</keyword>
<dbReference type="Pfam" id="PF04816">
    <property type="entry name" value="TrmK"/>
    <property type="match status" value="1"/>
</dbReference>
<sequence length="101" mass="11997">LYNNNYEIISEDLCLDDNIYYELFKARRKEGEATKLDSIYYEVSPKFLMSKHPLMKEYLISKVENYKKILGFITESTVNASERRKLVNEKIDVISNMINFL</sequence>
<proteinExistence type="predicted"/>
<dbReference type="InterPro" id="IPR006901">
    <property type="entry name" value="TrmK"/>
</dbReference>
<gene>
    <name evidence="1" type="ORF">GNF77_16840</name>
</gene>
<comment type="caution">
    <text evidence="1">The sequence shown here is derived from an EMBL/GenBank/DDBJ whole genome shotgun (WGS) entry which is preliminary data.</text>
</comment>
<dbReference type="EMBL" id="WNVM01000487">
    <property type="protein sequence ID" value="MDZ5010530.1"/>
    <property type="molecule type" value="Genomic_DNA"/>
</dbReference>
<protein>
    <submittedName>
        <fullName evidence="1">SAM-dependent methyltransferase</fullName>
    </submittedName>
</protein>
<feature type="non-terminal residue" evidence="1">
    <location>
        <position position="1"/>
    </location>
</feature>
<dbReference type="GO" id="GO:0032259">
    <property type="term" value="P:methylation"/>
    <property type="evidence" value="ECO:0007669"/>
    <property type="project" value="UniProtKB-KW"/>
</dbReference>
<name>A0AAW9IKR5_CLOPF</name>
<dbReference type="RefSeq" id="WP_322382348.1">
    <property type="nucleotide sequence ID" value="NZ_WNVM01000487.1"/>
</dbReference>
<dbReference type="AlphaFoldDB" id="A0AAW9IKR5"/>
<dbReference type="GO" id="GO:0160105">
    <property type="term" value="F:tRNA (adenine(22)-N1)-methyltransferase activity"/>
    <property type="evidence" value="ECO:0007669"/>
    <property type="project" value="InterPro"/>
</dbReference>
<evidence type="ECO:0000313" key="1">
    <source>
        <dbReference type="EMBL" id="MDZ5010530.1"/>
    </source>
</evidence>
<keyword evidence="1" id="KW-0489">Methyltransferase</keyword>
<organism evidence="1 2">
    <name type="scientific">Clostridium perfringens</name>
    <dbReference type="NCBI Taxonomy" id="1502"/>
    <lineage>
        <taxon>Bacteria</taxon>
        <taxon>Bacillati</taxon>
        <taxon>Bacillota</taxon>
        <taxon>Clostridia</taxon>
        <taxon>Eubacteriales</taxon>
        <taxon>Clostridiaceae</taxon>
        <taxon>Clostridium</taxon>
    </lineage>
</organism>
<reference evidence="1" key="1">
    <citation type="submission" date="2019-11" db="EMBL/GenBank/DDBJ databases">
        <title>Characterization of Clostridium perfringens isolates from swine manure treated agricultural soils.</title>
        <authorList>
            <person name="Wushke S.T."/>
        </authorList>
    </citation>
    <scope>NUCLEOTIDE SEQUENCE</scope>
    <source>
        <strain evidence="1">V2</strain>
    </source>
</reference>
<accession>A0AAW9IKR5</accession>
<dbReference type="Proteomes" id="UP001292368">
    <property type="component" value="Unassembled WGS sequence"/>
</dbReference>